<dbReference type="GO" id="GO:0000428">
    <property type="term" value="C:DNA-directed RNA polymerase complex"/>
    <property type="evidence" value="ECO:0007669"/>
    <property type="project" value="UniProtKB-KW"/>
</dbReference>
<evidence type="ECO:0000256" key="1">
    <source>
        <dbReference type="SAM" id="Phobius"/>
    </source>
</evidence>
<protein>
    <submittedName>
        <fullName evidence="2">DNA-directed RNA polymerase subunit beta</fullName>
    </submittedName>
</protein>
<dbReference type="Pfam" id="PF11772">
    <property type="entry name" value="EpuA"/>
    <property type="match status" value="1"/>
</dbReference>
<keyword evidence="1" id="KW-1133">Transmembrane helix</keyword>
<keyword evidence="2" id="KW-0240">DNA-directed RNA polymerase</keyword>
<organism evidence="2 3">
    <name type="scientific">Lacticaseibacillus suilingensis</name>
    <dbReference type="NCBI Taxonomy" id="2799577"/>
    <lineage>
        <taxon>Bacteria</taxon>
        <taxon>Bacillati</taxon>
        <taxon>Bacillota</taxon>
        <taxon>Bacilli</taxon>
        <taxon>Lactobacillales</taxon>
        <taxon>Lactobacillaceae</taxon>
        <taxon>Lacticaseibacillus</taxon>
    </lineage>
</organism>
<reference evidence="3" key="1">
    <citation type="journal article" date="2019" name="Int. J. Syst. Evol. Microbiol.">
        <title>The Global Catalogue of Microorganisms (GCM) 10K type strain sequencing project: providing services to taxonomists for standard genome sequencing and annotation.</title>
        <authorList>
            <consortium name="The Broad Institute Genomics Platform"/>
            <consortium name="The Broad Institute Genome Sequencing Center for Infectious Disease"/>
            <person name="Wu L."/>
            <person name="Ma J."/>
        </authorList>
    </citation>
    <scope>NUCLEOTIDE SEQUENCE [LARGE SCALE GENOMIC DNA]</scope>
    <source>
        <strain evidence="3">CCM 9110</strain>
    </source>
</reference>
<gene>
    <name evidence="2" type="ORF">ACFQ41_09570</name>
</gene>
<dbReference type="RefSeq" id="WP_204119279.1">
    <property type="nucleotide sequence ID" value="NZ_BOLV01000013.1"/>
</dbReference>
<evidence type="ECO:0000313" key="2">
    <source>
        <dbReference type="EMBL" id="MFD1399553.1"/>
    </source>
</evidence>
<sequence length="56" mass="6171">MRSAYAKSVLRKLLIGFLLIVLALVIGAMVGYAINGGSPFKVFAPSTWQHIFDFLK</sequence>
<accession>A0ABW4BI15</accession>
<evidence type="ECO:0000313" key="3">
    <source>
        <dbReference type="Proteomes" id="UP001597199"/>
    </source>
</evidence>
<keyword evidence="3" id="KW-1185">Reference proteome</keyword>
<dbReference type="EMBL" id="JBHTOA010000034">
    <property type="protein sequence ID" value="MFD1399553.1"/>
    <property type="molecule type" value="Genomic_DNA"/>
</dbReference>
<comment type="caution">
    <text evidence="2">The sequence shown here is derived from an EMBL/GenBank/DDBJ whole genome shotgun (WGS) entry which is preliminary data.</text>
</comment>
<dbReference type="InterPro" id="IPR024596">
    <property type="entry name" value="RNApol_su_b/EpuA"/>
</dbReference>
<keyword evidence="1" id="KW-0812">Transmembrane</keyword>
<proteinExistence type="predicted"/>
<feature type="transmembrane region" description="Helical" evidence="1">
    <location>
        <begin position="12"/>
        <end position="34"/>
    </location>
</feature>
<name>A0ABW4BI15_9LACO</name>
<dbReference type="Proteomes" id="UP001597199">
    <property type="component" value="Unassembled WGS sequence"/>
</dbReference>
<keyword evidence="1" id="KW-0472">Membrane</keyword>
<keyword evidence="2" id="KW-0804">Transcription</keyword>